<protein>
    <submittedName>
        <fullName evidence="3">Arrestin-related trafficking adapter 6</fullName>
    </submittedName>
</protein>
<feature type="region of interest" description="Disordered" evidence="1">
    <location>
        <begin position="659"/>
        <end position="678"/>
    </location>
</feature>
<dbReference type="Gene3D" id="2.60.40.640">
    <property type="match status" value="1"/>
</dbReference>
<evidence type="ECO:0000313" key="3">
    <source>
        <dbReference type="EMBL" id="PHH51288.1"/>
    </source>
</evidence>
<gene>
    <name evidence="3" type="primary">ALY1</name>
    <name evidence="3" type="ORF">CFIMG_006137RA</name>
</gene>
<feature type="domain" description="Arrestin C-terminal-like" evidence="2">
    <location>
        <begin position="279"/>
        <end position="501"/>
    </location>
</feature>
<comment type="caution">
    <text evidence="3">The sequence shown here is derived from an EMBL/GenBank/DDBJ whole genome shotgun (WGS) entry which is preliminary data.</text>
</comment>
<dbReference type="EMBL" id="APWK03000099">
    <property type="protein sequence ID" value="PHH51288.1"/>
    <property type="molecule type" value="Genomic_DNA"/>
</dbReference>
<dbReference type="SMART" id="SM01017">
    <property type="entry name" value="Arrestin_C"/>
    <property type="match status" value="1"/>
</dbReference>
<dbReference type="GO" id="GO:0005829">
    <property type="term" value="C:cytosol"/>
    <property type="evidence" value="ECO:0007669"/>
    <property type="project" value="TreeGrafter"/>
</dbReference>
<keyword evidence="4" id="KW-1185">Reference proteome</keyword>
<feature type="compositionally biased region" description="Low complexity" evidence="1">
    <location>
        <begin position="183"/>
        <end position="193"/>
    </location>
</feature>
<dbReference type="GO" id="GO:0031625">
    <property type="term" value="F:ubiquitin protein ligase binding"/>
    <property type="evidence" value="ECO:0007669"/>
    <property type="project" value="TreeGrafter"/>
</dbReference>
<dbReference type="GO" id="GO:0070086">
    <property type="term" value="P:ubiquitin-dependent endocytosis"/>
    <property type="evidence" value="ECO:0007669"/>
    <property type="project" value="TreeGrafter"/>
</dbReference>
<feature type="compositionally biased region" description="Low complexity" evidence="1">
    <location>
        <begin position="149"/>
        <end position="164"/>
    </location>
</feature>
<dbReference type="InterPro" id="IPR011022">
    <property type="entry name" value="Arrestin_C-like"/>
</dbReference>
<dbReference type="PANTHER" id="PTHR11188">
    <property type="entry name" value="ARRESTIN DOMAIN CONTAINING PROTEIN"/>
    <property type="match status" value="1"/>
</dbReference>
<accession>A0A2C5WUS5</accession>
<proteinExistence type="predicted"/>
<name>A0A2C5WUS5_9PEZI</name>
<dbReference type="InterPro" id="IPR014752">
    <property type="entry name" value="Arrestin-like_C"/>
</dbReference>
<organism evidence="3 4">
    <name type="scientific">Ceratocystis fimbriata CBS 114723</name>
    <dbReference type="NCBI Taxonomy" id="1035309"/>
    <lineage>
        <taxon>Eukaryota</taxon>
        <taxon>Fungi</taxon>
        <taxon>Dikarya</taxon>
        <taxon>Ascomycota</taxon>
        <taxon>Pezizomycotina</taxon>
        <taxon>Sordariomycetes</taxon>
        <taxon>Hypocreomycetidae</taxon>
        <taxon>Microascales</taxon>
        <taxon>Ceratocystidaceae</taxon>
        <taxon>Ceratocystis</taxon>
    </lineage>
</organism>
<reference evidence="3 4" key="2">
    <citation type="journal article" date="2013" name="IMA Fungus">
        <title>IMA Genome-F 1: Ceratocystis fimbriata: Draft nuclear genome sequence for the plant pathogen, Ceratocystis fimbriata.</title>
        <authorList>
            <person name="Wilken P.M."/>
            <person name="Steenkamp E.T."/>
            <person name="Wingfield M.J."/>
            <person name="de Beer Z.W."/>
            <person name="Wingfield B.D."/>
        </authorList>
    </citation>
    <scope>NUCLEOTIDE SEQUENCE [LARGE SCALE GENOMIC DNA]</scope>
    <source>
        <strain evidence="3 4">CBS 114723</strain>
    </source>
</reference>
<dbReference type="AlphaFoldDB" id="A0A2C5WUS5"/>
<dbReference type="GO" id="GO:0030674">
    <property type="term" value="F:protein-macromolecule adaptor activity"/>
    <property type="evidence" value="ECO:0007669"/>
    <property type="project" value="TreeGrafter"/>
</dbReference>
<dbReference type="Pfam" id="PF02752">
    <property type="entry name" value="Arrestin_C"/>
    <property type="match status" value="1"/>
</dbReference>
<evidence type="ECO:0000256" key="1">
    <source>
        <dbReference type="SAM" id="MobiDB-lite"/>
    </source>
</evidence>
<feature type="region of interest" description="Disordered" evidence="1">
    <location>
        <begin position="569"/>
        <end position="588"/>
    </location>
</feature>
<evidence type="ECO:0000313" key="4">
    <source>
        <dbReference type="Proteomes" id="UP000222788"/>
    </source>
</evidence>
<sequence>MADVSAKPITSGGGMTVSIMLAEPNLFLTGFDHHGRRRGRRSEPGSAFLRGTLKLELSRSVKIKEINLRLNGKGRIDWPGAAGVPIKGRRRDHELLNSLSQELKFFDIASKSWETEYGTLCTFTLAGDSHNTLSDMRRLSRPRQNSFLSPDSASAISVSSSSNRSCKEGRRLSLVHRARSRSVGKSETSSTSSQDHVHKDYKRFPAGVYEYTFEIPVDYRYCETVNLPAGYLTWRLSTEIVRPGPFKPNLHGYRDISIIRLPDMMSLEITEPVAIRKCWEDQLYYEMVLSGRTFPIGSRLPIMLKLQPLDKRVQLLKVRVYISESIEYISKYLDPHTGTVVKRKDPKRMFCVFEKVAGHEVDNSRFPGSTLTYRRGGEVDDEARQIHRTVASERGTMPENYDAVHFRNRVSNMLGELDLGLEELWEDTELDLNVQIPTCQMMARKSELQVHPDVSWTRFTVQHWVRVVLRVAKRDDVKPASYKNQYEITIESPIMILNCRNNEMTLPQYSSVDSNGGTTSQPHRQCGCPDAPLTSFPRSTSPLTLPGMSPKTLVVTQVEPISGDNLDLGAGNAPPELEPELELSPPSHGINRVPSYQPRAFTDLTIDTSLDLPTPYDDDINEENGLSRPPQYDVVVGTPSVDGLADYFSRLETYEDNAAHSMGGGGRSCNSAEYDSDDSGDAPLRLVNRGGRVNVRNPMCPVLLRAPSRSMDMQRPALEAIMGRPGRLGRR</sequence>
<dbReference type="Proteomes" id="UP000222788">
    <property type="component" value="Unassembled WGS sequence"/>
</dbReference>
<feature type="region of interest" description="Disordered" evidence="1">
    <location>
        <begin position="177"/>
        <end position="196"/>
    </location>
</feature>
<dbReference type="InterPro" id="IPR050357">
    <property type="entry name" value="Arrestin_domain-protein"/>
</dbReference>
<dbReference type="STRING" id="1035309.A0A2C5WUS5"/>
<evidence type="ECO:0000259" key="2">
    <source>
        <dbReference type="SMART" id="SM01017"/>
    </source>
</evidence>
<reference evidence="3 4" key="1">
    <citation type="journal article" date="2013" name="Fungal Biol.">
        <title>Analysis of microsatellite markers in the genome of the plant pathogen Ceratocystis fimbriata.</title>
        <authorList>
            <person name="Simpson M.C."/>
            <person name="Wilken P.M."/>
            <person name="Coetzee M.P."/>
            <person name="Wingfield M.J."/>
            <person name="Wingfield B.D."/>
        </authorList>
    </citation>
    <scope>NUCLEOTIDE SEQUENCE [LARGE SCALE GENOMIC DNA]</scope>
    <source>
        <strain evidence="3 4">CBS 114723</strain>
    </source>
</reference>
<feature type="region of interest" description="Disordered" evidence="1">
    <location>
        <begin position="136"/>
        <end position="169"/>
    </location>
</feature>
<dbReference type="OrthoDB" id="2238745at2759"/>
<dbReference type="PANTHER" id="PTHR11188:SF174">
    <property type="entry name" value="ARRESTIN-RELATED TRAFFICKING ADAPTER 10-RELATED"/>
    <property type="match status" value="1"/>
</dbReference>